<feature type="domain" description="Fibronectin type-III" evidence="6">
    <location>
        <begin position="503"/>
        <end position="592"/>
    </location>
</feature>
<evidence type="ECO:0000259" key="6">
    <source>
        <dbReference type="PROSITE" id="PS50853"/>
    </source>
</evidence>
<dbReference type="Proteomes" id="UP001596435">
    <property type="component" value="Unassembled WGS sequence"/>
</dbReference>
<evidence type="ECO:0000313" key="9">
    <source>
        <dbReference type="Proteomes" id="UP001596435"/>
    </source>
</evidence>
<dbReference type="PROSITE" id="PS50853">
    <property type="entry name" value="FN3"/>
    <property type="match status" value="1"/>
</dbReference>
<dbReference type="InterPro" id="IPR001919">
    <property type="entry name" value="CBD2"/>
</dbReference>
<evidence type="ECO:0000259" key="7">
    <source>
        <dbReference type="PROSITE" id="PS51173"/>
    </source>
</evidence>
<evidence type="ECO:0000313" key="8">
    <source>
        <dbReference type="EMBL" id="MFC7179125.1"/>
    </source>
</evidence>
<dbReference type="Pfam" id="PF00041">
    <property type="entry name" value="fn3"/>
    <property type="match status" value="1"/>
</dbReference>
<organism evidence="8 9">
    <name type="scientific">Kitasatospora paranensis</name>
    <dbReference type="NCBI Taxonomy" id="258053"/>
    <lineage>
        <taxon>Bacteria</taxon>
        <taxon>Bacillati</taxon>
        <taxon>Actinomycetota</taxon>
        <taxon>Actinomycetes</taxon>
        <taxon>Kitasatosporales</taxon>
        <taxon>Streptomycetaceae</taxon>
        <taxon>Kitasatospora</taxon>
    </lineage>
</organism>
<evidence type="ECO:0000256" key="1">
    <source>
        <dbReference type="ARBA" id="ARBA00022729"/>
    </source>
</evidence>
<dbReference type="SMART" id="SM00637">
    <property type="entry name" value="CBD_II"/>
    <property type="match status" value="1"/>
</dbReference>
<name>A0ABW2FU20_9ACTN</name>
<feature type="signal peptide" evidence="5">
    <location>
        <begin position="1"/>
        <end position="37"/>
    </location>
</feature>
<proteinExistence type="predicted"/>
<reference evidence="9" key="1">
    <citation type="journal article" date="2019" name="Int. J. Syst. Evol. Microbiol.">
        <title>The Global Catalogue of Microorganisms (GCM) 10K type strain sequencing project: providing services to taxonomists for standard genome sequencing and annotation.</title>
        <authorList>
            <consortium name="The Broad Institute Genomics Platform"/>
            <consortium name="The Broad Institute Genome Sequencing Center for Infectious Disease"/>
            <person name="Wu L."/>
            <person name="Ma J."/>
        </authorList>
    </citation>
    <scope>NUCLEOTIDE SEQUENCE [LARGE SCALE GENOMIC DNA]</scope>
    <source>
        <strain evidence="9">CGMCC 1.12859</strain>
    </source>
</reference>
<keyword evidence="2" id="KW-0119">Carbohydrate metabolism</keyword>
<dbReference type="InterPro" id="IPR036116">
    <property type="entry name" value="FN3_sf"/>
</dbReference>
<feature type="chain" id="PRO_5046400207" evidence="5">
    <location>
        <begin position="38"/>
        <end position="702"/>
    </location>
</feature>
<protein>
    <submittedName>
        <fullName evidence="8">Cellulose binding domain-containing protein</fullName>
    </submittedName>
</protein>
<dbReference type="InterPro" id="IPR008965">
    <property type="entry name" value="CBM2/CBM3_carb-bd_dom_sf"/>
</dbReference>
<dbReference type="CDD" id="cd00063">
    <property type="entry name" value="FN3"/>
    <property type="match status" value="1"/>
</dbReference>
<dbReference type="InterPro" id="IPR003961">
    <property type="entry name" value="FN3_dom"/>
</dbReference>
<keyword evidence="9" id="KW-1185">Reference proteome</keyword>
<dbReference type="Gene3D" id="2.60.40.1180">
    <property type="entry name" value="Golgi alpha-mannosidase II"/>
    <property type="match status" value="1"/>
</dbReference>
<dbReference type="SUPFAM" id="SSF49265">
    <property type="entry name" value="Fibronectin type III"/>
    <property type="match status" value="1"/>
</dbReference>
<dbReference type="InterPro" id="IPR013783">
    <property type="entry name" value="Ig-like_fold"/>
</dbReference>
<dbReference type="SUPFAM" id="SSF49384">
    <property type="entry name" value="Carbohydrate-binding domain"/>
    <property type="match status" value="1"/>
</dbReference>
<dbReference type="Gene3D" id="2.60.40.290">
    <property type="match status" value="1"/>
</dbReference>
<keyword evidence="3" id="KW-0326">Glycosidase</keyword>
<dbReference type="SUPFAM" id="SSF51445">
    <property type="entry name" value="(Trans)glycosidases"/>
    <property type="match status" value="1"/>
</dbReference>
<evidence type="ECO:0000256" key="2">
    <source>
        <dbReference type="ARBA" id="ARBA00023277"/>
    </source>
</evidence>
<dbReference type="EMBL" id="JBHTAJ010000008">
    <property type="protein sequence ID" value="MFC7179125.1"/>
    <property type="molecule type" value="Genomic_DNA"/>
</dbReference>
<accession>A0ABW2FU20</accession>
<dbReference type="PANTHER" id="PTHR43576">
    <property type="entry name" value="ALPHA-L-ARABINOFURANOSIDASE C-RELATED"/>
    <property type="match status" value="1"/>
</dbReference>
<dbReference type="SMART" id="SM00060">
    <property type="entry name" value="FN3"/>
    <property type="match status" value="1"/>
</dbReference>
<dbReference type="PANTHER" id="PTHR43576:SF3">
    <property type="entry name" value="ALPHA-L-ARABINOFURANOSIDASE C"/>
    <property type="match status" value="1"/>
</dbReference>
<comment type="caution">
    <text evidence="8">The sequence shown here is derived from an EMBL/GenBank/DDBJ whole genome shotgun (WGS) entry which is preliminary data.</text>
</comment>
<gene>
    <name evidence="8" type="ORF">ACFQMG_06045</name>
</gene>
<dbReference type="InterPro" id="IPR013780">
    <property type="entry name" value="Glyco_hydro_b"/>
</dbReference>
<dbReference type="InterPro" id="IPR012291">
    <property type="entry name" value="CBM2_carb-bd_dom_sf"/>
</dbReference>
<dbReference type="PROSITE" id="PS51173">
    <property type="entry name" value="CBM2"/>
    <property type="match status" value="1"/>
</dbReference>
<keyword evidence="1 5" id="KW-0732">Signal</keyword>
<dbReference type="RefSeq" id="WP_345704550.1">
    <property type="nucleotide sequence ID" value="NZ_BAABKV010000001.1"/>
</dbReference>
<feature type="domain" description="CBM2" evidence="7">
    <location>
        <begin position="588"/>
        <end position="701"/>
    </location>
</feature>
<evidence type="ECO:0000256" key="4">
    <source>
        <dbReference type="ARBA" id="ARBA00023326"/>
    </source>
</evidence>
<dbReference type="Pfam" id="PF00553">
    <property type="entry name" value="CBM_2"/>
    <property type="match status" value="1"/>
</dbReference>
<keyword evidence="3" id="KW-0378">Hydrolase</keyword>
<evidence type="ECO:0000256" key="3">
    <source>
        <dbReference type="ARBA" id="ARBA00023295"/>
    </source>
</evidence>
<evidence type="ECO:0000256" key="5">
    <source>
        <dbReference type="SAM" id="SignalP"/>
    </source>
</evidence>
<sequence>MLFRRRPDGLRRPLAVTASAALAVVAAALPLSTPAAAADPAATGDTTVTVNASAGLGTVGSTALGANTAIWDSSMNDPQVVSLYKAAGIGALRYPGGSYSDTYHWVDNTAPGGYVAPGTDFDAFMGTVKASGAQPILIANYGSGTPQEAADWVRYANVTKGYGAKYWEIGNEIYGNGVYGSGWENDTHADKTPDQYAREVKAYAAVMKAVDPTVRIGAVLTMPGNWPDGSVAAGDSGDWNHTVLAAVAHDVDFVSVHWYPNTGNGDQSLAAVQQLPGELREVRNLVNQYAGADSANIGIAMTEVNSNSGSGAFTSRPNGLFAAEAMITALENGVFNVDWWDTHNGAGAVTTVGGETDFGDMGMLSNGSCSGSVCEPAVDTPFAPYYGIKALGALSDPGDTMVASGASEAQVSSHAVLRADGDLSVLLLNKSSTASHTVDLRYLGFTADSSAPSVQRWAPGDDGLVDATGTATSASATLAPYSVTVLTVHPKSGTGSSAATVGTPGAPQTTSVGANTVTVSWPATTGAVDRYEVYEQLGTTIQLLGSSTGTSATLYNLPPGSRHTVNVLARDQAGRLSRPSVPLTFTTGTPNDSTCTVSYQVTTSWSNGFVANVVVSNLGPADINGWTLDFDWPSTGQSTSSWWNADITSTGQHVRVTNGQYNAKLAPNGGNSVNFGFVGGNNGANPSPTVFRLNGTVCRTII</sequence>
<dbReference type="Gene3D" id="3.20.20.80">
    <property type="entry name" value="Glycosidases"/>
    <property type="match status" value="1"/>
</dbReference>
<dbReference type="InterPro" id="IPR017853">
    <property type="entry name" value="GH"/>
</dbReference>
<keyword evidence="4" id="KW-0624">Polysaccharide degradation</keyword>
<dbReference type="Gene3D" id="2.60.40.10">
    <property type="entry name" value="Immunoglobulins"/>
    <property type="match status" value="1"/>
</dbReference>